<proteinExistence type="predicted"/>
<dbReference type="Proteomes" id="UP001597109">
    <property type="component" value="Unassembled WGS sequence"/>
</dbReference>
<comment type="caution">
    <text evidence="1">The sequence shown here is derived from an EMBL/GenBank/DDBJ whole genome shotgun (WGS) entry which is preliminary data.</text>
</comment>
<protein>
    <submittedName>
        <fullName evidence="1">Pentapeptide repeat-containing protein</fullName>
    </submittedName>
</protein>
<accession>A0ABW3LDB2</accession>
<evidence type="ECO:0000313" key="2">
    <source>
        <dbReference type="Proteomes" id="UP001597109"/>
    </source>
</evidence>
<name>A0ABW3LDB2_9BACL</name>
<dbReference type="EMBL" id="JBHTKI010000022">
    <property type="protein sequence ID" value="MFD1032610.1"/>
    <property type="molecule type" value="Genomic_DNA"/>
</dbReference>
<dbReference type="RefSeq" id="WP_379083108.1">
    <property type="nucleotide sequence ID" value="NZ_JBHTKI010000022.1"/>
</dbReference>
<evidence type="ECO:0000313" key="1">
    <source>
        <dbReference type="EMBL" id="MFD1032610.1"/>
    </source>
</evidence>
<reference evidence="2" key="1">
    <citation type="journal article" date="2019" name="Int. J. Syst. Evol. Microbiol.">
        <title>The Global Catalogue of Microorganisms (GCM) 10K type strain sequencing project: providing services to taxonomists for standard genome sequencing and annotation.</title>
        <authorList>
            <consortium name="The Broad Institute Genomics Platform"/>
            <consortium name="The Broad Institute Genome Sequencing Center for Infectious Disease"/>
            <person name="Wu L."/>
            <person name="Ma J."/>
        </authorList>
    </citation>
    <scope>NUCLEOTIDE SEQUENCE [LARGE SCALE GENOMIC DNA]</scope>
    <source>
        <strain evidence="2">CCUG 56756</strain>
    </source>
</reference>
<keyword evidence="2" id="KW-1185">Reference proteome</keyword>
<sequence length="225" mass="25352">MPSYQPIDPAQAREIRAGLKADCSQCFGLCCIALNLIASSDFAINKPAGVPCPNLQEDFRCSIHSELRETGFKGCTVFDCLGAGQMIAQSTFDGQSWKKEPENAEKMFKSLPVMQQLFEMIAFVAEALSYETTTLLQQDLTKQLEELQRLTNLNADELLNLDLISCRAPVNDLLLKASSELRHRISNRVPRQQKKRDLELRGADWMGKNLTRQDLRGTNFRGAYF</sequence>
<gene>
    <name evidence="1" type="ORF">ACFQ1X_14310</name>
</gene>
<organism evidence="1 2">
    <name type="scientific">Metaplanococcus flavidus</name>
    <dbReference type="NCBI Taxonomy" id="569883"/>
    <lineage>
        <taxon>Bacteria</taxon>
        <taxon>Bacillati</taxon>
        <taxon>Bacillota</taxon>
        <taxon>Bacilli</taxon>
        <taxon>Bacillales</taxon>
        <taxon>Caryophanaceae</taxon>
        <taxon>Metaplanococcus</taxon>
    </lineage>
</organism>
<dbReference type="SUPFAM" id="SSF141571">
    <property type="entry name" value="Pentapeptide repeat-like"/>
    <property type="match status" value="1"/>
</dbReference>